<comment type="similarity">
    <text evidence="2">Belongs to the TALE/MEIS homeobox family.</text>
</comment>
<dbReference type="InterPro" id="IPR008422">
    <property type="entry name" value="KN_HD"/>
</dbReference>
<feature type="region of interest" description="Disordered" evidence="9">
    <location>
        <begin position="427"/>
        <end position="527"/>
    </location>
</feature>
<proteinExistence type="inferred from homology"/>
<reference evidence="12" key="2">
    <citation type="submission" date="2014-09" db="EMBL/GenBank/DDBJ databases">
        <authorList>
            <person name="Martin A.A."/>
        </authorList>
    </citation>
    <scope>NUCLEOTIDE SEQUENCE</scope>
    <source>
        <strain evidence="12">ED321</strain>
    </source>
</reference>
<feature type="compositionally biased region" description="Polar residues" evidence="9">
    <location>
        <begin position="349"/>
        <end position="378"/>
    </location>
</feature>
<comment type="subcellular location">
    <subcellularLocation>
        <location evidence="1 8">Nucleus</location>
    </subcellularLocation>
</comment>
<dbReference type="CDD" id="cd00086">
    <property type="entry name" value="homeodomain"/>
    <property type="match status" value="1"/>
</dbReference>
<evidence type="ECO:0000256" key="4">
    <source>
        <dbReference type="ARBA" id="ARBA00023155"/>
    </source>
</evidence>
<dbReference type="Proteomes" id="UP000035682">
    <property type="component" value="Unplaced"/>
</dbReference>
<keyword evidence="3 8" id="KW-0238">DNA-binding</keyword>
<dbReference type="SMART" id="SM00389">
    <property type="entry name" value="HOX"/>
    <property type="match status" value="1"/>
</dbReference>
<organism evidence="11">
    <name type="scientific">Strongyloides ratti</name>
    <name type="common">Parasitic roundworm</name>
    <dbReference type="NCBI Taxonomy" id="34506"/>
    <lineage>
        <taxon>Eukaryota</taxon>
        <taxon>Metazoa</taxon>
        <taxon>Ecdysozoa</taxon>
        <taxon>Nematoda</taxon>
        <taxon>Chromadorea</taxon>
        <taxon>Rhabditida</taxon>
        <taxon>Tylenchina</taxon>
        <taxon>Panagrolaimomorpha</taxon>
        <taxon>Strongyloidoidea</taxon>
        <taxon>Strongyloididae</taxon>
        <taxon>Strongyloides</taxon>
    </lineage>
</organism>
<dbReference type="GeneID" id="36373593"/>
<evidence type="ECO:0000256" key="5">
    <source>
        <dbReference type="ARBA" id="ARBA00023242"/>
    </source>
</evidence>
<dbReference type="RefSeq" id="XP_024500434.1">
    <property type="nucleotide sequence ID" value="XM_024646231.1"/>
</dbReference>
<dbReference type="Pfam" id="PF05920">
    <property type="entry name" value="Homeobox_KN"/>
    <property type="match status" value="1"/>
</dbReference>
<evidence type="ECO:0000313" key="11">
    <source>
        <dbReference type="EMBL" id="CEF61225.1"/>
    </source>
</evidence>
<evidence type="ECO:0000256" key="9">
    <source>
        <dbReference type="SAM" id="MobiDB-lite"/>
    </source>
</evidence>
<protein>
    <recommendedName>
        <fullName evidence="6">Homeobox protein unc-62</fullName>
    </recommendedName>
    <alternativeName>
        <fullName evidence="7">Uncoordinated protein 62</fullName>
    </alternativeName>
</protein>
<feature type="compositionally biased region" description="Polar residues" evidence="9">
    <location>
        <begin position="610"/>
        <end position="638"/>
    </location>
</feature>
<dbReference type="OrthoDB" id="10056939at2759"/>
<dbReference type="WBParaSite" id="SRAE_0000035200.1">
    <property type="protein sequence ID" value="SRAE_0000035200.1"/>
    <property type="gene ID" value="WBGene00256095"/>
</dbReference>
<keyword evidence="5 8" id="KW-0539">Nucleus</keyword>
<keyword evidence="12" id="KW-1185">Reference proteome</keyword>
<feature type="region of interest" description="Disordered" evidence="9">
    <location>
        <begin position="146"/>
        <end position="212"/>
    </location>
</feature>
<dbReference type="CTD" id="36373593"/>
<reference evidence="11" key="1">
    <citation type="submission" date="2014-09" db="EMBL/GenBank/DDBJ databases">
        <authorList>
            <person name="Aslett A.Martin."/>
        </authorList>
    </citation>
    <scope>NUCLEOTIDE SEQUENCE</scope>
    <source>
        <strain evidence="11">ED321 Heterogonic</strain>
    </source>
</reference>
<dbReference type="FunFam" id="1.10.10.60:FF:000004">
    <property type="entry name" value="Meis2 homeobox isoform 2c"/>
    <property type="match status" value="1"/>
</dbReference>
<evidence type="ECO:0000259" key="10">
    <source>
        <dbReference type="PROSITE" id="PS50071"/>
    </source>
</evidence>
<dbReference type="GO" id="GO:0006357">
    <property type="term" value="P:regulation of transcription by RNA polymerase II"/>
    <property type="evidence" value="ECO:0007669"/>
    <property type="project" value="EnsemblMetazoa"/>
</dbReference>
<evidence type="ECO:0000256" key="6">
    <source>
        <dbReference type="ARBA" id="ARBA00072562"/>
    </source>
</evidence>
<dbReference type="Gene3D" id="1.10.10.60">
    <property type="entry name" value="Homeodomain-like"/>
    <property type="match status" value="1"/>
</dbReference>
<feature type="compositionally biased region" description="Polar residues" evidence="9">
    <location>
        <begin position="178"/>
        <end position="212"/>
    </location>
</feature>
<dbReference type="GO" id="GO:0042692">
    <property type="term" value="P:muscle cell differentiation"/>
    <property type="evidence" value="ECO:0007669"/>
    <property type="project" value="EnsemblMetazoa"/>
</dbReference>
<accession>A0A090KUR6</accession>
<dbReference type="GO" id="GO:0055088">
    <property type="term" value="P:lipid homeostasis"/>
    <property type="evidence" value="ECO:0007669"/>
    <property type="project" value="EnsemblMetazoa"/>
</dbReference>
<evidence type="ECO:0000256" key="7">
    <source>
        <dbReference type="ARBA" id="ARBA00083268"/>
    </source>
</evidence>
<feature type="region of interest" description="Disordered" evidence="9">
    <location>
        <begin position="587"/>
        <end position="638"/>
    </location>
</feature>
<sequence length="712" mass="78350">MTVENFLNTIQNSNTFNTSQSTPNELNSLDYSAWSQANYFNSFLLSNTTQSLIYPSSQQQSSFHSNIIFPEETESLETSNTIDKDVYKEENSNQTSIEKNCDVKNVMSKNNDDKNDTKMLLETGCIKTKYNDLSINLAVENFKTSSQNDQQYSADAGYPPSNSGPSSEMYGSGVPSVDPSSQQTHTNFFQNQMVPPSSVGSGMPYGNTNQQQGIMMPNTPLDEQMKRDKEAIYGHPLFPLLTCLFEKCELATCTPRDCMRDGSQSNDVCSSASFKDDLMEFSKMIQTKKPYYQPNPELDNLMLQAIQVLRFHLLELEKVHELCDNFCLRYVTCLKGKMPMDIVGDERSSSTQPSISPATTQGCSSPANIPTPLSHQPMSNNPSYYNPGSNTNNDSSTTNTSHEVPASGSSGFHELTNQHVKQEHPLVMGGTPANISMQHAGGAPQPSSQNGNSPNSGIVNNSNTQSGSSTISTTPSTTGNNDAPSETGDDGLSVCDSLNGDGRESVSSEGNSNSQTNGSNGNGKRKVPKVFSKEAITKFRAWLFQNLTHPYPSEEQKRQLANDTGLTILQVNNWFINARRRIVQPMIDQNNRAGRSPHVNVFKNRRRKSSGQSPGPSPDLISNPSSNYSPENGQNPQLIPQMGLQTAYNTANGMFSATPYTSTMPSFNPTFTSQVFMPNAMMNPYTMPQQAMSQNFIDPFQINNGQTTIHRE</sequence>
<gene>
    <name evidence="11 13 14" type="ORF">SRAE_0000035200</name>
</gene>
<evidence type="ECO:0000313" key="13">
    <source>
        <dbReference type="WBParaSite" id="SRAE_0000035200.1"/>
    </source>
</evidence>
<dbReference type="GO" id="GO:0048665">
    <property type="term" value="P:neuron fate specification"/>
    <property type="evidence" value="ECO:0007669"/>
    <property type="project" value="EnsemblMetazoa"/>
</dbReference>
<evidence type="ECO:0000256" key="3">
    <source>
        <dbReference type="ARBA" id="ARBA00023125"/>
    </source>
</evidence>
<evidence type="ECO:0000313" key="12">
    <source>
        <dbReference type="Proteomes" id="UP000035682"/>
    </source>
</evidence>
<dbReference type="WormBase" id="SRAE_0000035200">
    <property type="protein sequence ID" value="SRP09489"/>
    <property type="gene ID" value="WBGene00256095"/>
</dbReference>
<keyword evidence="4 8" id="KW-0371">Homeobox</keyword>
<feature type="domain" description="Homeobox" evidence="10">
    <location>
        <begin position="522"/>
        <end position="585"/>
    </location>
</feature>
<evidence type="ECO:0000256" key="2">
    <source>
        <dbReference type="ARBA" id="ARBA00009661"/>
    </source>
</evidence>
<dbReference type="Pfam" id="PF16493">
    <property type="entry name" value="Meis_PKNOX_N"/>
    <property type="match status" value="1"/>
</dbReference>
<dbReference type="GO" id="GO:0045727">
    <property type="term" value="P:positive regulation of translation"/>
    <property type="evidence" value="ECO:0007669"/>
    <property type="project" value="EnsemblMetazoa"/>
</dbReference>
<feature type="region of interest" description="Disordered" evidence="9">
    <location>
        <begin position="344"/>
        <end position="412"/>
    </location>
</feature>
<feature type="compositionally biased region" description="Low complexity" evidence="9">
    <location>
        <begin position="507"/>
        <end position="519"/>
    </location>
</feature>
<dbReference type="GO" id="GO:0000978">
    <property type="term" value="F:RNA polymerase II cis-regulatory region sequence-specific DNA binding"/>
    <property type="evidence" value="ECO:0007669"/>
    <property type="project" value="EnsemblMetazoa"/>
</dbReference>
<dbReference type="GO" id="GO:0000785">
    <property type="term" value="C:chromatin"/>
    <property type="evidence" value="ECO:0007669"/>
    <property type="project" value="EnsemblMetazoa"/>
</dbReference>
<feature type="DNA-binding region" description="Homeobox" evidence="8">
    <location>
        <begin position="524"/>
        <end position="586"/>
    </location>
</feature>
<dbReference type="InterPro" id="IPR032453">
    <property type="entry name" value="PKNOX/Meis_N"/>
</dbReference>
<dbReference type="GO" id="GO:0005634">
    <property type="term" value="C:nucleus"/>
    <property type="evidence" value="ECO:0007669"/>
    <property type="project" value="UniProtKB-SubCell"/>
</dbReference>
<feature type="compositionally biased region" description="Low complexity" evidence="9">
    <location>
        <begin position="379"/>
        <end position="401"/>
    </location>
</feature>
<dbReference type="EMBL" id="LN609406">
    <property type="protein sequence ID" value="CEF61225.1"/>
    <property type="molecule type" value="Genomic_DNA"/>
</dbReference>
<name>A0A090KUR6_STRRB</name>
<evidence type="ECO:0000313" key="14">
    <source>
        <dbReference type="WormBase" id="SRAE_0000035200"/>
    </source>
</evidence>
<reference evidence="13" key="3">
    <citation type="submission" date="2020-12" db="UniProtKB">
        <authorList>
            <consortium name="WormBaseParasite"/>
        </authorList>
    </citation>
    <scope>IDENTIFICATION</scope>
</reference>
<dbReference type="InterPro" id="IPR009057">
    <property type="entry name" value="Homeodomain-like_sf"/>
</dbReference>
<dbReference type="AlphaFoldDB" id="A0A090KUR6"/>
<dbReference type="PANTHER" id="PTHR11850">
    <property type="entry name" value="HOMEOBOX PROTEIN TRANSCRIPTION FACTORS"/>
    <property type="match status" value="1"/>
</dbReference>
<dbReference type="InterPro" id="IPR001356">
    <property type="entry name" value="HD"/>
</dbReference>
<feature type="compositionally biased region" description="Low complexity" evidence="9">
    <location>
        <begin position="444"/>
        <end position="481"/>
    </location>
</feature>
<dbReference type="PROSITE" id="PS50071">
    <property type="entry name" value="HOMEOBOX_2"/>
    <property type="match status" value="1"/>
</dbReference>
<dbReference type="SUPFAM" id="SSF46689">
    <property type="entry name" value="Homeodomain-like"/>
    <property type="match status" value="1"/>
</dbReference>
<evidence type="ECO:0000256" key="8">
    <source>
        <dbReference type="PROSITE-ProRule" id="PRU00108"/>
    </source>
</evidence>
<evidence type="ECO:0000256" key="1">
    <source>
        <dbReference type="ARBA" id="ARBA00004123"/>
    </source>
</evidence>
<dbReference type="InterPro" id="IPR050224">
    <property type="entry name" value="TALE_homeobox"/>
</dbReference>
<dbReference type="GO" id="GO:0007501">
    <property type="term" value="P:mesodermal cell fate specification"/>
    <property type="evidence" value="ECO:0007669"/>
    <property type="project" value="EnsemblMetazoa"/>
</dbReference>